<comment type="catalytic activity">
    <reaction evidence="7 8">
        <text>DNA(n) + a 2'-deoxyribonucleoside 5'-triphosphate = DNA(n+1) + diphosphate</text>
        <dbReference type="Rhea" id="RHEA:22508"/>
        <dbReference type="Rhea" id="RHEA-COMP:17339"/>
        <dbReference type="Rhea" id="RHEA-COMP:17340"/>
        <dbReference type="ChEBI" id="CHEBI:33019"/>
        <dbReference type="ChEBI" id="CHEBI:61560"/>
        <dbReference type="ChEBI" id="CHEBI:173112"/>
        <dbReference type="EC" id="2.7.7.7"/>
    </reaction>
</comment>
<sequence>MSNNEDLVFQVTDWGTVHEDTDFGDDILKKYIIRIYGTTPDGKKVFVKVKNFAPYFYVAIPSFWNSQKQKAQILINTVKEEVKNKNPELVNSLKSWEIVDQCIFWKFTNYKKFPFIKLTFYSHDGFKAYERIFNKAIRNPLLTPKPQKYKLYESNIEPMFRCMHIRQLNSVGWIRIQAGKYNIFSQNGSPSNNDISIYTDWTQLEPVKEKGNAIVPMIIAAFDIECTSGDGTFPQAKRDDDKVIQIGTTFSKYGENECYYKHIITLGSCDPIEGADVESYDNEVAVLLAWTKLIQRMNPDVITGYNIFGFDFKYLEERSKKLGCHTSFSKLGRIKNEMSPFLDKTLASSALGKNELKYYAMQGRVQIDIMKVVQRDYRLGSYKLDNVASEFIKEMIKEIEIDEKKELSTIYTKGLYGLEIGRFIKMFYNDGLSDTYYNNEEKFEVTDIKLKAKMIGKDNYDSFIVKGIININDLGLDKYKVYWCQAKDDVSPQDIFRLQKGSSKDRAKIARYCLQDCILCNKLVNKLQILTNNIGMANVCHVPLAYIFLRGQGVKIFSLVSKKCRERNHLIPVIRKPYKDDKAPPNAKFKKHEEENEEDDEEGYEGATVFEPTVGVHFEPVAVLDYNSLYPNSMRHKNMSHETLISDAKYDNLQNYYYETATYISKTDEQHTCRYARAKDGSVGILPEILTELLDARAETRRQQAKEENPFVWKILEGLQLAYKLTANSLYGQCGAPTSPIFMKEIAASTTSTGREMLNASRIFVEVIFPILVRSILDNDYNEFIKIIELLFQKKVEQLIGEENVNILKSIQNNEDCARYKYLDVFTKNRTVIDDKKFIDKKLNHECKKDFTKWMYDKIKTLLTGKTISPKIIYGDTDSVFIKFGIANEGDDKFLTDSSSLAISIELASMCSKILAKILPVPHNMEYEKTFHPFIILTKKKYVGNKYESDPTKFYQASMGIVLKRRDNAPIVKIVVGGIIKSILNDKSIDKALSFAKKVLNDILSNRYSLDKFIITKTIKGNGLTKDERKIEEMKPKEERSYADRTRIVHAVLADRIADRDPGNKPMSNDRIPYAYILIDHEVELQGDRVETPEYIITNKLKLDYLFYITNQIMKPSIQFLQHLTDSPKKIFQDCIIKETNRRTGKKPLNYYFKMIGETDFDEDPFDDNDDDNSDNSDESIHKLTCFDDGNIKVMPKQEPKKQIKKKIKQVNETKSVYDNKKGGFILDM</sequence>
<dbReference type="Gene3D" id="3.30.420.10">
    <property type="entry name" value="Ribonuclease H-like superfamily/Ribonuclease H"/>
    <property type="match status" value="2"/>
</dbReference>
<dbReference type="InterPro" id="IPR043502">
    <property type="entry name" value="DNA/RNA_pol_sf"/>
</dbReference>
<dbReference type="Gene3D" id="3.30.342.10">
    <property type="entry name" value="DNA Polymerase, chain B, domain 1"/>
    <property type="match status" value="1"/>
</dbReference>
<protein>
    <recommendedName>
        <fullName evidence="8">DNA polymerase</fullName>
        <ecNumber evidence="8">2.7.7.7</ecNumber>
    </recommendedName>
</protein>
<dbReference type="InterPro" id="IPR036397">
    <property type="entry name" value="RNaseH_sf"/>
</dbReference>
<dbReference type="GO" id="GO:0006297">
    <property type="term" value="P:nucleotide-excision repair, DNA gap filling"/>
    <property type="evidence" value="ECO:0007669"/>
    <property type="project" value="TreeGrafter"/>
</dbReference>
<dbReference type="Gene3D" id="3.90.1600.10">
    <property type="entry name" value="Palm domain of DNA polymerase"/>
    <property type="match status" value="2"/>
</dbReference>
<keyword evidence="5" id="KW-1194">Viral DNA replication</keyword>
<dbReference type="SMART" id="SM00486">
    <property type="entry name" value="POLBc"/>
    <property type="match status" value="1"/>
</dbReference>
<keyword evidence="3 8" id="KW-0548">Nucleotidyltransferase</keyword>
<comment type="similarity">
    <text evidence="1 8">Belongs to the DNA polymerase type-B family.</text>
</comment>
<accession>A0A1V0SDL0</accession>
<evidence type="ECO:0000256" key="1">
    <source>
        <dbReference type="ARBA" id="ARBA00005755"/>
    </source>
</evidence>
<dbReference type="Gene3D" id="1.10.132.60">
    <property type="entry name" value="DNA polymerase family B, C-terminal domain"/>
    <property type="match status" value="1"/>
</dbReference>
<dbReference type="PROSITE" id="PS00116">
    <property type="entry name" value="DNA_POLYMERASE_B"/>
    <property type="match status" value="1"/>
</dbReference>
<name>A0A1V0SDL0_9VIRU</name>
<organism evidence="12">
    <name type="scientific">Indivirus ILV1</name>
    <dbReference type="NCBI Taxonomy" id="1977633"/>
    <lineage>
        <taxon>Viruses</taxon>
        <taxon>Varidnaviria</taxon>
        <taxon>Bamfordvirae</taxon>
        <taxon>Nucleocytoviricota</taxon>
        <taxon>Megaviricetes</taxon>
        <taxon>Imitervirales</taxon>
        <taxon>Mimiviridae</taxon>
        <taxon>Klosneuvirinae</taxon>
        <taxon>Indivirus</taxon>
    </lineage>
</organism>
<dbReference type="PRINTS" id="PR00106">
    <property type="entry name" value="DNAPOLB"/>
</dbReference>
<feature type="domain" description="DNA-directed DNA polymerase family B multifunctional" evidence="10">
    <location>
        <begin position="542"/>
        <end position="768"/>
    </location>
</feature>
<dbReference type="SUPFAM" id="SSF53098">
    <property type="entry name" value="Ribonuclease H-like"/>
    <property type="match status" value="1"/>
</dbReference>
<keyword evidence="6 8" id="KW-0238">DNA-binding</keyword>
<dbReference type="PANTHER" id="PTHR10322">
    <property type="entry name" value="DNA POLYMERASE CATALYTIC SUBUNIT"/>
    <property type="match status" value="1"/>
</dbReference>
<dbReference type="InterPro" id="IPR050240">
    <property type="entry name" value="DNA_pol_type-B"/>
</dbReference>
<evidence type="ECO:0000256" key="9">
    <source>
        <dbReference type="SAM" id="MobiDB-lite"/>
    </source>
</evidence>
<evidence type="ECO:0000256" key="2">
    <source>
        <dbReference type="ARBA" id="ARBA00022679"/>
    </source>
</evidence>
<keyword evidence="2 8" id="KW-0808">Transferase</keyword>
<dbReference type="InterPro" id="IPR006134">
    <property type="entry name" value="DNA-dir_DNA_pol_B_multi_dom"/>
</dbReference>
<dbReference type="GO" id="GO:0008296">
    <property type="term" value="F:3'-5'-DNA exonuclease activity"/>
    <property type="evidence" value="ECO:0007669"/>
    <property type="project" value="TreeGrafter"/>
</dbReference>
<feature type="domain" description="DNA-directed DNA polymerase family B multifunctional" evidence="10">
    <location>
        <begin position="836"/>
        <end position="1123"/>
    </location>
</feature>
<evidence type="ECO:0000256" key="6">
    <source>
        <dbReference type="ARBA" id="ARBA00023125"/>
    </source>
</evidence>
<dbReference type="GO" id="GO:0039693">
    <property type="term" value="P:viral DNA genome replication"/>
    <property type="evidence" value="ECO:0007669"/>
    <property type="project" value="UniProtKB-KW"/>
</dbReference>
<dbReference type="GO" id="GO:0006287">
    <property type="term" value="P:base-excision repair, gap-filling"/>
    <property type="evidence" value="ECO:0007669"/>
    <property type="project" value="TreeGrafter"/>
</dbReference>
<evidence type="ECO:0000256" key="4">
    <source>
        <dbReference type="ARBA" id="ARBA00022932"/>
    </source>
</evidence>
<dbReference type="InterPro" id="IPR006133">
    <property type="entry name" value="DNA-dir_DNA_pol_B_exonuc"/>
</dbReference>
<dbReference type="PANTHER" id="PTHR10322:SF23">
    <property type="entry name" value="DNA POLYMERASE DELTA CATALYTIC SUBUNIT"/>
    <property type="match status" value="1"/>
</dbReference>
<dbReference type="GO" id="GO:0045004">
    <property type="term" value="P:DNA replication proofreading"/>
    <property type="evidence" value="ECO:0007669"/>
    <property type="project" value="TreeGrafter"/>
</dbReference>
<evidence type="ECO:0000256" key="3">
    <source>
        <dbReference type="ARBA" id="ARBA00022695"/>
    </source>
</evidence>
<dbReference type="Pfam" id="PF03104">
    <property type="entry name" value="DNA_pol_B_exo1"/>
    <property type="match status" value="1"/>
</dbReference>
<evidence type="ECO:0000256" key="8">
    <source>
        <dbReference type="RuleBase" id="RU000442"/>
    </source>
</evidence>
<reference evidence="12" key="1">
    <citation type="journal article" date="2017" name="Science">
        <title>Giant viruses with an expanded complement of translation system components.</title>
        <authorList>
            <person name="Schulz F."/>
            <person name="Yutin N."/>
            <person name="Ivanova N.N."/>
            <person name="Ortega D.R."/>
            <person name="Lee T.K."/>
            <person name="Vierheilig J."/>
            <person name="Daims H."/>
            <person name="Horn M."/>
            <person name="Wagner M."/>
            <person name="Jensen G.J."/>
            <person name="Kyrpides N.C."/>
            <person name="Koonin E.V."/>
            <person name="Woyke T."/>
        </authorList>
    </citation>
    <scope>NUCLEOTIDE SEQUENCE</scope>
    <source>
        <strain evidence="12">ILV1</strain>
    </source>
</reference>
<evidence type="ECO:0000313" key="12">
    <source>
        <dbReference type="EMBL" id="ARF09771.1"/>
    </source>
</evidence>
<evidence type="ECO:0000259" key="11">
    <source>
        <dbReference type="Pfam" id="PF03104"/>
    </source>
</evidence>
<evidence type="ECO:0000259" key="10">
    <source>
        <dbReference type="Pfam" id="PF00136"/>
    </source>
</evidence>
<dbReference type="InterPro" id="IPR012337">
    <property type="entry name" value="RNaseH-like_sf"/>
</dbReference>
<dbReference type="EC" id="2.7.7.7" evidence="8"/>
<dbReference type="InterPro" id="IPR017964">
    <property type="entry name" value="DNA-dir_DNA_pol_B_CS"/>
</dbReference>
<gene>
    <name evidence="12" type="ORF">Indivirus_3_20</name>
</gene>
<feature type="domain" description="DNA-directed DNA polymerase family B exonuclease" evidence="11">
    <location>
        <begin position="149"/>
        <end position="387"/>
    </location>
</feature>
<dbReference type="Pfam" id="PF00136">
    <property type="entry name" value="DNA_pol_B"/>
    <property type="match status" value="2"/>
</dbReference>
<keyword evidence="4 8" id="KW-0239">DNA-directed DNA polymerase</keyword>
<dbReference type="EMBL" id="KY684087">
    <property type="protein sequence ID" value="ARF09771.1"/>
    <property type="molecule type" value="Genomic_DNA"/>
</dbReference>
<dbReference type="GO" id="GO:0003887">
    <property type="term" value="F:DNA-directed DNA polymerase activity"/>
    <property type="evidence" value="ECO:0007669"/>
    <property type="project" value="UniProtKB-KW"/>
</dbReference>
<dbReference type="InterPro" id="IPR042087">
    <property type="entry name" value="DNA_pol_B_thumb"/>
</dbReference>
<dbReference type="GO" id="GO:0003677">
    <property type="term" value="F:DNA binding"/>
    <property type="evidence" value="ECO:0007669"/>
    <property type="project" value="UniProtKB-KW"/>
</dbReference>
<dbReference type="GO" id="GO:0000166">
    <property type="term" value="F:nucleotide binding"/>
    <property type="evidence" value="ECO:0007669"/>
    <property type="project" value="InterPro"/>
</dbReference>
<feature type="region of interest" description="Disordered" evidence="9">
    <location>
        <begin position="578"/>
        <end position="603"/>
    </location>
</feature>
<proteinExistence type="inferred from homology"/>
<evidence type="ECO:0000256" key="7">
    <source>
        <dbReference type="ARBA" id="ARBA00049244"/>
    </source>
</evidence>
<keyword evidence="8" id="KW-0235">DNA replication</keyword>
<dbReference type="InterPro" id="IPR023211">
    <property type="entry name" value="DNA_pol_palm_dom_sf"/>
</dbReference>
<dbReference type="InterPro" id="IPR006172">
    <property type="entry name" value="DNA-dir_DNA_pol_B"/>
</dbReference>
<dbReference type="SUPFAM" id="SSF56672">
    <property type="entry name" value="DNA/RNA polymerases"/>
    <property type="match status" value="1"/>
</dbReference>
<evidence type="ECO:0000256" key="5">
    <source>
        <dbReference type="ARBA" id="ARBA00023109"/>
    </source>
</evidence>